<evidence type="ECO:0000313" key="3">
    <source>
        <dbReference type="Proteomes" id="UP001143362"/>
    </source>
</evidence>
<feature type="transmembrane region" description="Helical" evidence="1">
    <location>
        <begin position="6"/>
        <end position="23"/>
    </location>
</feature>
<feature type="transmembrane region" description="Helical" evidence="1">
    <location>
        <begin position="35"/>
        <end position="61"/>
    </location>
</feature>
<dbReference type="Proteomes" id="UP001143362">
    <property type="component" value="Unassembled WGS sequence"/>
</dbReference>
<accession>A0ABT3TGG0</accession>
<dbReference type="EMBL" id="SHNN01000002">
    <property type="protein sequence ID" value="MCX2981400.1"/>
    <property type="molecule type" value="Genomic_DNA"/>
</dbReference>
<name>A0ABT3TGG0_9GAMM</name>
<keyword evidence="1" id="KW-0812">Transmembrane</keyword>
<evidence type="ECO:0008006" key="4">
    <source>
        <dbReference type="Google" id="ProtNLM"/>
    </source>
</evidence>
<evidence type="ECO:0000313" key="2">
    <source>
        <dbReference type="EMBL" id="MCX2981400.1"/>
    </source>
</evidence>
<organism evidence="2 3">
    <name type="scientific">Candidatus Litorirhabdus singularis</name>
    <dbReference type="NCBI Taxonomy" id="2518993"/>
    <lineage>
        <taxon>Bacteria</taxon>
        <taxon>Pseudomonadati</taxon>
        <taxon>Pseudomonadota</taxon>
        <taxon>Gammaproteobacteria</taxon>
        <taxon>Cellvibrionales</taxon>
        <taxon>Halieaceae</taxon>
        <taxon>Candidatus Litorirhabdus</taxon>
    </lineage>
</organism>
<evidence type="ECO:0000256" key="1">
    <source>
        <dbReference type="SAM" id="Phobius"/>
    </source>
</evidence>
<keyword evidence="1" id="KW-1133">Transmembrane helix</keyword>
<protein>
    <recommendedName>
        <fullName evidence="4">Amino acid transporter</fullName>
    </recommendedName>
</protein>
<reference evidence="2" key="1">
    <citation type="submission" date="2019-02" db="EMBL/GenBank/DDBJ databases">
        <authorList>
            <person name="Li S.-H."/>
        </authorList>
    </citation>
    <scope>NUCLEOTIDE SEQUENCE</scope>
    <source>
        <strain evidence="2">IMCC14734</strain>
    </source>
</reference>
<sequence>MDTATILWALLFGSIGLGYFIYGRRQSHAVARYTGIALMVCPYFVSNTVILVIVGISLLLLPKCLRL</sequence>
<comment type="caution">
    <text evidence="2">The sequence shown here is derived from an EMBL/GenBank/DDBJ whole genome shotgun (WGS) entry which is preliminary data.</text>
</comment>
<keyword evidence="1" id="KW-0472">Membrane</keyword>
<proteinExistence type="predicted"/>
<gene>
    <name evidence="2" type="ORF">EYC98_11045</name>
</gene>
<keyword evidence="3" id="KW-1185">Reference proteome</keyword>